<feature type="compositionally biased region" description="Basic and acidic residues" evidence="7">
    <location>
        <begin position="125"/>
        <end position="136"/>
    </location>
</feature>
<evidence type="ECO:0000256" key="4">
    <source>
        <dbReference type="ARBA" id="ARBA00022840"/>
    </source>
</evidence>
<evidence type="ECO:0000256" key="8">
    <source>
        <dbReference type="SAM" id="Phobius"/>
    </source>
</evidence>
<keyword evidence="6 8" id="KW-0472">Membrane</keyword>
<dbReference type="Gene3D" id="1.20.1560.10">
    <property type="entry name" value="ABC transporter type 1, transmembrane domain"/>
    <property type="match status" value="1"/>
</dbReference>
<keyword evidence="2 8" id="KW-0812">Transmembrane</keyword>
<evidence type="ECO:0000256" key="2">
    <source>
        <dbReference type="ARBA" id="ARBA00022692"/>
    </source>
</evidence>
<evidence type="ECO:0000256" key="5">
    <source>
        <dbReference type="ARBA" id="ARBA00022989"/>
    </source>
</evidence>
<dbReference type="PANTHER" id="PTHR24223">
    <property type="entry name" value="ATP-BINDING CASSETTE SUB-FAMILY C"/>
    <property type="match status" value="1"/>
</dbReference>
<dbReference type="Gene3D" id="3.40.50.300">
    <property type="entry name" value="P-loop containing nucleotide triphosphate hydrolases"/>
    <property type="match status" value="2"/>
</dbReference>
<evidence type="ECO:0000256" key="3">
    <source>
        <dbReference type="ARBA" id="ARBA00022741"/>
    </source>
</evidence>
<proteinExistence type="predicted"/>
<keyword evidence="1" id="KW-0813">Transport</keyword>
<dbReference type="GO" id="GO:0016887">
    <property type="term" value="F:ATP hydrolysis activity"/>
    <property type="evidence" value="ECO:0007669"/>
    <property type="project" value="InterPro"/>
</dbReference>
<comment type="caution">
    <text evidence="10">The sequence shown here is derived from an EMBL/GenBank/DDBJ whole genome shotgun (WGS) entry which is preliminary data.</text>
</comment>
<dbReference type="GO" id="GO:0140359">
    <property type="term" value="F:ABC-type transporter activity"/>
    <property type="evidence" value="ECO:0007669"/>
    <property type="project" value="InterPro"/>
</dbReference>
<feature type="transmembrane region" description="Helical" evidence="8">
    <location>
        <begin position="187"/>
        <end position="208"/>
    </location>
</feature>
<feature type="domain" description="ABC transmembrane type-1" evidence="9">
    <location>
        <begin position="187"/>
        <end position="426"/>
    </location>
</feature>
<dbReference type="InterPro" id="IPR011527">
    <property type="entry name" value="ABC1_TM_dom"/>
</dbReference>
<evidence type="ECO:0000313" key="11">
    <source>
        <dbReference type="EMBL" id="CAF3903236.1"/>
    </source>
</evidence>
<name>A0A8S2EE57_9BILA</name>
<evidence type="ECO:0000256" key="6">
    <source>
        <dbReference type="ARBA" id="ARBA00023136"/>
    </source>
</evidence>
<dbReference type="InterPro" id="IPR003439">
    <property type="entry name" value="ABC_transporter-like_ATP-bd"/>
</dbReference>
<protein>
    <recommendedName>
        <fullName evidence="9">ABC transmembrane type-1 domain-containing protein</fullName>
    </recommendedName>
</protein>
<dbReference type="Proteomes" id="UP000677228">
    <property type="component" value="Unassembled WGS sequence"/>
</dbReference>
<dbReference type="SUPFAM" id="SSF52540">
    <property type="entry name" value="P-loop containing nucleoside triphosphate hydrolases"/>
    <property type="match status" value="2"/>
</dbReference>
<sequence length="524" mass="58879">GINLSGGQKQRVSLARAIYNNADLYLLDDPLSAVDAHVGKHIFRHVIGPKGLLAGKTRLLVTHGVSHLHKCDEIIVVSNGVIVDHGTYNELMIRCNILKELMHSEKSNMQSESEPKSPQSPEVEDVIHFSDNDSPSDKTIVDHIVKPSEINNEENKKLIKKEQLQTGSVKLSVFGVYIRACTIPMCLLIFASFCLTGTASLSTNIWLSKWTDDSKNEQNNTRLKYKGLSVYAGLGIMNALFEFFSTFLMLIISIRASRILFKHFLLNLMHFPLKFFEQTTFGVIINRYSTDFDRIDNEIMFTFRSTLNSIIGFLSCIMTLVMQLFLYLSAYHAGKKLHWSMLNSVLHAPMSFFDTTPLGRILNRFAKDIDLVDSALPTSFASSLNTMISVIATVIILIYGSYFAIIALLPLAVLFIFIQIGIIGRTSSGKSSLCITLLRIIERTQGKIIIDNIDITDIGLHDVRSKITIIPQDAVIFAGTLRFNMGKLDEEIWNVLELAHLKRRTFTVENGLHYQLTEGGENLR</sequence>
<dbReference type="InterPro" id="IPR050173">
    <property type="entry name" value="ABC_transporter_C-like"/>
</dbReference>
<evidence type="ECO:0000313" key="12">
    <source>
        <dbReference type="Proteomes" id="UP000677228"/>
    </source>
</evidence>
<accession>A0A8S2EE57</accession>
<feature type="transmembrane region" description="Helical" evidence="8">
    <location>
        <begin position="310"/>
        <end position="333"/>
    </location>
</feature>
<dbReference type="PROSITE" id="PS50929">
    <property type="entry name" value="ABC_TM1F"/>
    <property type="match status" value="1"/>
</dbReference>
<evidence type="ECO:0000256" key="7">
    <source>
        <dbReference type="SAM" id="MobiDB-lite"/>
    </source>
</evidence>
<feature type="transmembrane region" description="Helical" evidence="8">
    <location>
        <begin position="228"/>
        <end position="252"/>
    </location>
</feature>
<dbReference type="AlphaFoldDB" id="A0A8S2EE57"/>
<evidence type="ECO:0000259" key="9">
    <source>
        <dbReference type="PROSITE" id="PS50929"/>
    </source>
</evidence>
<keyword evidence="5 8" id="KW-1133">Transmembrane helix</keyword>
<dbReference type="InterPro" id="IPR036640">
    <property type="entry name" value="ABC1_TM_sf"/>
</dbReference>
<feature type="non-terminal residue" evidence="10">
    <location>
        <position position="1"/>
    </location>
</feature>
<reference evidence="10" key="1">
    <citation type="submission" date="2021-02" db="EMBL/GenBank/DDBJ databases">
        <authorList>
            <person name="Nowell W R."/>
        </authorList>
    </citation>
    <scope>NUCLEOTIDE SEQUENCE</scope>
</reference>
<organism evidence="10 12">
    <name type="scientific">Didymodactylos carnosus</name>
    <dbReference type="NCBI Taxonomy" id="1234261"/>
    <lineage>
        <taxon>Eukaryota</taxon>
        <taxon>Metazoa</taxon>
        <taxon>Spiralia</taxon>
        <taxon>Gnathifera</taxon>
        <taxon>Rotifera</taxon>
        <taxon>Eurotatoria</taxon>
        <taxon>Bdelloidea</taxon>
        <taxon>Philodinida</taxon>
        <taxon>Philodinidae</taxon>
        <taxon>Didymodactylos</taxon>
    </lineage>
</organism>
<dbReference type="EMBL" id="CAJNOK010010824">
    <property type="protein sequence ID" value="CAF1125600.1"/>
    <property type="molecule type" value="Genomic_DNA"/>
</dbReference>
<dbReference type="PANTHER" id="PTHR24223:SF415">
    <property type="entry name" value="FI20190P1"/>
    <property type="match status" value="1"/>
</dbReference>
<feature type="transmembrane region" description="Helical" evidence="8">
    <location>
        <begin position="387"/>
        <end position="418"/>
    </location>
</feature>
<dbReference type="SUPFAM" id="SSF90123">
    <property type="entry name" value="ABC transporter transmembrane region"/>
    <property type="match status" value="2"/>
</dbReference>
<dbReference type="Pfam" id="PF00664">
    <property type="entry name" value="ABC_membrane"/>
    <property type="match status" value="1"/>
</dbReference>
<dbReference type="Pfam" id="PF00005">
    <property type="entry name" value="ABC_tran"/>
    <property type="match status" value="1"/>
</dbReference>
<evidence type="ECO:0000256" key="1">
    <source>
        <dbReference type="ARBA" id="ARBA00022448"/>
    </source>
</evidence>
<gene>
    <name evidence="10" type="ORF">OVA965_LOCUS20394</name>
    <name evidence="11" type="ORF">TMI583_LOCUS20759</name>
</gene>
<dbReference type="GO" id="GO:0005524">
    <property type="term" value="F:ATP binding"/>
    <property type="evidence" value="ECO:0007669"/>
    <property type="project" value="UniProtKB-KW"/>
</dbReference>
<keyword evidence="4" id="KW-0067">ATP-binding</keyword>
<dbReference type="InterPro" id="IPR027417">
    <property type="entry name" value="P-loop_NTPase"/>
</dbReference>
<dbReference type="GO" id="GO:0016020">
    <property type="term" value="C:membrane"/>
    <property type="evidence" value="ECO:0007669"/>
    <property type="project" value="InterPro"/>
</dbReference>
<dbReference type="EMBL" id="CAJOBA010019306">
    <property type="protein sequence ID" value="CAF3903236.1"/>
    <property type="molecule type" value="Genomic_DNA"/>
</dbReference>
<dbReference type="GO" id="GO:0012505">
    <property type="term" value="C:endomembrane system"/>
    <property type="evidence" value="ECO:0007669"/>
    <property type="project" value="UniProtKB-SubCell"/>
</dbReference>
<dbReference type="Proteomes" id="UP000682733">
    <property type="component" value="Unassembled WGS sequence"/>
</dbReference>
<feature type="region of interest" description="Disordered" evidence="7">
    <location>
        <begin position="106"/>
        <end position="136"/>
    </location>
</feature>
<evidence type="ECO:0000313" key="10">
    <source>
        <dbReference type="EMBL" id="CAF1125600.1"/>
    </source>
</evidence>
<keyword evidence="3" id="KW-0547">Nucleotide-binding</keyword>